<dbReference type="Proteomes" id="UP001056291">
    <property type="component" value="Chromosome"/>
</dbReference>
<gene>
    <name evidence="2" type="ORF">NBZ79_13370</name>
</gene>
<dbReference type="PROSITE" id="PS51197">
    <property type="entry name" value="HTH_RRF2_2"/>
    <property type="match status" value="1"/>
</dbReference>
<evidence type="ECO:0000256" key="1">
    <source>
        <dbReference type="ARBA" id="ARBA00023125"/>
    </source>
</evidence>
<keyword evidence="3" id="KW-1185">Reference proteome</keyword>
<dbReference type="RefSeq" id="WP_251932973.1">
    <property type="nucleotide sequence ID" value="NZ_CP098747.1"/>
</dbReference>
<evidence type="ECO:0000313" key="3">
    <source>
        <dbReference type="Proteomes" id="UP001056291"/>
    </source>
</evidence>
<dbReference type="Gene3D" id="1.10.10.10">
    <property type="entry name" value="Winged helix-like DNA-binding domain superfamily/Winged helix DNA-binding domain"/>
    <property type="match status" value="1"/>
</dbReference>
<dbReference type="InterPro" id="IPR036390">
    <property type="entry name" value="WH_DNA-bd_sf"/>
</dbReference>
<proteinExistence type="predicted"/>
<sequence>MRLNTQTDYALRLLMHLAVNPGTLVTIAEVSEHYGISKNHLMKIAQTLGQLGYIDTVRGRAGGLRLAYPAARINVGTIVRHIEGDFALVECFAGRDGTCRITAACRLSSVLKQAVEAFLQVLDQYSVENLVADNSQLWKLLKSEAV</sequence>
<dbReference type="PANTHER" id="PTHR33221">
    <property type="entry name" value="WINGED HELIX-TURN-HELIX TRANSCRIPTIONAL REGULATOR, RRF2 FAMILY"/>
    <property type="match status" value="1"/>
</dbReference>
<dbReference type="NCBIfam" id="TIGR00738">
    <property type="entry name" value="rrf2_super"/>
    <property type="match status" value="1"/>
</dbReference>
<dbReference type="InterPro" id="IPR000944">
    <property type="entry name" value="Tscrpt_reg_Rrf2"/>
</dbReference>
<dbReference type="EMBL" id="CP098747">
    <property type="protein sequence ID" value="USG60166.1"/>
    <property type="molecule type" value="Genomic_DNA"/>
</dbReference>
<dbReference type="InterPro" id="IPR036388">
    <property type="entry name" value="WH-like_DNA-bd_sf"/>
</dbReference>
<protein>
    <submittedName>
        <fullName evidence="2">Rrf2 family transcriptional regulator</fullName>
    </submittedName>
</protein>
<reference evidence="2" key="1">
    <citation type="submission" date="2022-06" db="EMBL/GenBank/DDBJ databases">
        <title>Sneathiella actinostolidae sp. nov., isolated from a sea anemonein the Western Pacific Ocean.</title>
        <authorList>
            <person name="Wei M.J."/>
        </authorList>
    </citation>
    <scope>NUCLEOTIDE SEQUENCE</scope>
    <source>
        <strain evidence="2">PHK-P5</strain>
    </source>
</reference>
<organism evidence="2 3">
    <name type="scientific">Sneathiella marina</name>
    <dbReference type="NCBI Taxonomy" id="2950108"/>
    <lineage>
        <taxon>Bacteria</taxon>
        <taxon>Pseudomonadati</taxon>
        <taxon>Pseudomonadota</taxon>
        <taxon>Alphaproteobacteria</taxon>
        <taxon>Sneathiellales</taxon>
        <taxon>Sneathiellaceae</taxon>
        <taxon>Sneathiella</taxon>
    </lineage>
</organism>
<keyword evidence="1" id="KW-0238">DNA-binding</keyword>
<accession>A0ABY4VZX0</accession>
<dbReference type="SUPFAM" id="SSF46785">
    <property type="entry name" value="Winged helix' DNA-binding domain"/>
    <property type="match status" value="1"/>
</dbReference>
<name>A0ABY4VZX0_9PROT</name>
<dbReference type="PANTHER" id="PTHR33221:SF4">
    <property type="entry name" value="HTH-TYPE TRANSCRIPTIONAL REPRESSOR NSRR"/>
    <property type="match status" value="1"/>
</dbReference>
<evidence type="ECO:0000313" key="2">
    <source>
        <dbReference type="EMBL" id="USG60166.1"/>
    </source>
</evidence>
<dbReference type="Pfam" id="PF02082">
    <property type="entry name" value="Rrf2"/>
    <property type="match status" value="1"/>
</dbReference>